<evidence type="ECO:0000313" key="2">
    <source>
        <dbReference type="EMBL" id="KAF5354033.1"/>
    </source>
</evidence>
<comment type="caution">
    <text evidence="2">The sequence shown here is derived from an EMBL/GenBank/DDBJ whole genome shotgun (WGS) entry which is preliminary data.</text>
</comment>
<keyword evidence="1" id="KW-0472">Membrane</keyword>
<sequence length="118" mass="12970">MARETRKALGPILARRYYSAMVIIVESGAIYSLYVLTDEIIKMAAIAPTLIIIQVGFGRQARNIESTMRIGRQDDCLLQVLPELGSMSATGIHHAILRAKSREPSGNGPALRTLQILH</sequence>
<keyword evidence="1" id="KW-0812">Transmembrane</keyword>
<organism evidence="2 3">
    <name type="scientific">Leucocoprinus leucothites</name>
    <dbReference type="NCBI Taxonomy" id="201217"/>
    <lineage>
        <taxon>Eukaryota</taxon>
        <taxon>Fungi</taxon>
        <taxon>Dikarya</taxon>
        <taxon>Basidiomycota</taxon>
        <taxon>Agaricomycotina</taxon>
        <taxon>Agaricomycetes</taxon>
        <taxon>Agaricomycetidae</taxon>
        <taxon>Agaricales</taxon>
        <taxon>Agaricineae</taxon>
        <taxon>Agaricaceae</taxon>
        <taxon>Leucocoprinus</taxon>
    </lineage>
</organism>
<keyword evidence="3" id="KW-1185">Reference proteome</keyword>
<keyword evidence="1" id="KW-1133">Transmembrane helix</keyword>
<feature type="transmembrane region" description="Helical" evidence="1">
    <location>
        <begin position="40"/>
        <end position="58"/>
    </location>
</feature>
<dbReference type="OrthoDB" id="3354175at2759"/>
<evidence type="ECO:0000256" key="1">
    <source>
        <dbReference type="SAM" id="Phobius"/>
    </source>
</evidence>
<accession>A0A8H5D6D6</accession>
<proteinExistence type="predicted"/>
<name>A0A8H5D6D6_9AGAR</name>
<reference evidence="2 3" key="1">
    <citation type="journal article" date="2020" name="ISME J.">
        <title>Uncovering the hidden diversity of litter-decomposition mechanisms in mushroom-forming fungi.</title>
        <authorList>
            <person name="Floudas D."/>
            <person name="Bentzer J."/>
            <person name="Ahren D."/>
            <person name="Johansson T."/>
            <person name="Persson P."/>
            <person name="Tunlid A."/>
        </authorList>
    </citation>
    <scope>NUCLEOTIDE SEQUENCE [LARGE SCALE GENOMIC DNA]</scope>
    <source>
        <strain evidence="2 3">CBS 146.42</strain>
    </source>
</reference>
<dbReference type="Proteomes" id="UP000559027">
    <property type="component" value="Unassembled WGS sequence"/>
</dbReference>
<protein>
    <submittedName>
        <fullName evidence="2">Uncharacterized protein</fullName>
    </submittedName>
</protein>
<feature type="transmembrane region" description="Helical" evidence="1">
    <location>
        <begin position="16"/>
        <end position="34"/>
    </location>
</feature>
<evidence type="ECO:0000313" key="3">
    <source>
        <dbReference type="Proteomes" id="UP000559027"/>
    </source>
</evidence>
<gene>
    <name evidence="2" type="ORF">D9756_007187</name>
</gene>
<dbReference type="AlphaFoldDB" id="A0A8H5D6D6"/>
<dbReference type="EMBL" id="JAACJO010000009">
    <property type="protein sequence ID" value="KAF5354033.1"/>
    <property type="molecule type" value="Genomic_DNA"/>
</dbReference>